<keyword evidence="5 6" id="KW-0472">Membrane</keyword>
<evidence type="ECO:0000313" key="7">
    <source>
        <dbReference type="EMBL" id="QNM09813.1"/>
    </source>
</evidence>
<name>A0A7G9GG81_9FIRM</name>
<reference evidence="7 8" key="1">
    <citation type="submission" date="2020-08" db="EMBL/GenBank/DDBJ databases">
        <authorList>
            <person name="Liu C."/>
            <person name="Sun Q."/>
        </authorList>
    </citation>
    <scope>NUCLEOTIDE SEQUENCE [LARGE SCALE GENOMIC DNA]</scope>
    <source>
        <strain evidence="7 8">NSJ-29</strain>
    </source>
</reference>
<evidence type="ECO:0000256" key="1">
    <source>
        <dbReference type="ARBA" id="ARBA00004651"/>
    </source>
</evidence>
<organism evidence="7 8">
    <name type="scientific">Wansuia hejianensis</name>
    <dbReference type="NCBI Taxonomy" id="2763667"/>
    <lineage>
        <taxon>Bacteria</taxon>
        <taxon>Bacillati</taxon>
        <taxon>Bacillota</taxon>
        <taxon>Clostridia</taxon>
        <taxon>Lachnospirales</taxon>
        <taxon>Lachnospiraceae</taxon>
        <taxon>Wansuia</taxon>
    </lineage>
</organism>
<evidence type="ECO:0000313" key="8">
    <source>
        <dbReference type="Proteomes" id="UP000515860"/>
    </source>
</evidence>
<dbReference type="AlphaFoldDB" id="A0A7G9GG81"/>
<evidence type="ECO:0000256" key="3">
    <source>
        <dbReference type="ARBA" id="ARBA00022692"/>
    </source>
</evidence>
<dbReference type="InterPro" id="IPR001851">
    <property type="entry name" value="ABC_transp_permease"/>
</dbReference>
<feature type="transmembrane region" description="Helical" evidence="6">
    <location>
        <begin position="47"/>
        <end position="66"/>
    </location>
</feature>
<evidence type="ECO:0000256" key="6">
    <source>
        <dbReference type="SAM" id="Phobius"/>
    </source>
</evidence>
<dbReference type="Pfam" id="PF02653">
    <property type="entry name" value="BPD_transp_2"/>
    <property type="match status" value="1"/>
</dbReference>
<dbReference type="GO" id="GO:0005886">
    <property type="term" value="C:plasma membrane"/>
    <property type="evidence" value="ECO:0007669"/>
    <property type="project" value="UniProtKB-SubCell"/>
</dbReference>
<feature type="transmembrane region" description="Helical" evidence="6">
    <location>
        <begin position="215"/>
        <end position="234"/>
    </location>
</feature>
<dbReference type="EMBL" id="CP060635">
    <property type="protein sequence ID" value="QNM09813.1"/>
    <property type="molecule type" value="Genomic_DNA"/>
</dbReference>
<protein>
    <submittedName>
        <fullName evidence="7">ABC transporter permease</fullName>
    </submittedName>
</protein>
<keyword evidence="4 6" id="KW-1133">Transmembrane helix</keyword>
<dbReference type="KEGG" id="whj:H9Q79_05880"/>
<feature type="transmembrane region" description="Helical" evidence="6">
    <location>
        <begin position="87"/>
        <end position="111"/>
    </location>
</feature>
<dbReference type="GO" id="GO:0022857">
    <property type="term" value="F:transmembrane transporter activity"/>
    <property type="evidence" value="ECO:0007669"/>
    <property type="project" value="InterPro"/>
</dbReference>
<gene>
    <name evidence="7" type="ORF">H9Q79_05880</name>
</gene>
<dbReference type="Proteomes" id="UP000515860">
    <property type="component" value="Chromosome"/>
</dbReference>
<keyword evidence="2" id="KW-1003">Cell membrane</keyword>
<dbReference type="PANTHER" id="PTHR32196">
    <property type="entry name" value="ABC TRANSPORTER PERMEASE PROTEIN YPHD-RELATED-RELATED"/>
    <property type="match status" value="1"/>
</dbReference>
<proteinExistence type="predicted"/>
<dbReference type="CDD" id="cd06579">
    <property type="entry name" value="TM_PBP1_transp_AraH_like"/>
    <property type="match status" value="1"/>
</dbReference>
<dbReference type="RefSeq" id="WP_249329398.1">
    <property type="nucleotide sequence ID" value="NZ_CP060635.1"/>
</dbReference>
<accession>A0A7G9GG81</accession>
<evidence type="ECO:0000256" key="2">
    <source>
        <dbReference type="ARBA" id="ARBA00022475"/>
    </source>
</evidence>
<feature type="transmembrane region" description="Helical" evidence="6">
    <location>
        <begin position="269"/>
        <end position="288"/>
    </location>
</feature>
<evidence type="ECO:0000256" key="4">
    <source>
        <dbReference type="ARBA" id="ARBA00022989"/>
    </source>
</evidence>
<feature type="transmembrane region" description="Helical" evidence="6">
    <location>
        <begin position="21"/>
        <end position="41"/>
    </location>
</feature>
<evidence type="ECO:0000256" key="5">
    <source>
        <dbReference type="ARBA" id="ARBA00023136"/>
    </source>
</evidence>
<feature type="transmembrane region" description="Helical" evidence="6">
    <location>
        <begin position="162"/>
        <end position="184"/>
    </location>
</feature>
<keyword evidence="8" id="KW-1185">Reference proteome</keyword>
<keyword evidence="3 6" id="KW-0812">Transmembrane</keyword>
<comment type="subcellular location">
    <subcellularLocation>
        <location evidence="1">Cell membrane</location>
        <topology evidence="1">Multi-pass membrane protein</topology>
    </subcellularLocation>
</comment>
<sequence>MKTGFLKSKSKKTTSKEFTMLIVLVIMIIICIFINPVFISMSNVMNLLAQNSIIGVMALGMVFALITGSFDMSVSSTGALTAVVSTYMFIEFGLAAGIFTGLCVGIAVGLINGLLVTKVGVNAFVTTLGTQTSVRGLVYIITGAKPITGIPADYNFIGMGKIGGIFPVPALIWIILAVIMAFVLKKTRFGQYVYATGGNRKAAWLSGVNTDNIKISALVLSGLFAAIGGLIYTLRILMCTADGMDGYELKVMSACIVGGTSLDGGKGSISGCIIGTFIMGIILNILQLAGVSSFWQDAITGIILIGAVAIDSITARRRE</sequence>